<evidence type="ECO:0000256" key="5">
    <source>
        <dbReference type="SAM" id="MobiDB-lite"/>
    </source>
</evidence>
<protein>
    <recommendedName>
        <fullName evidence="3">Nuclease SbcCD subunit C</fullName>
    </recommendedName>
</protein>
<organism evidence="7 8">
    <name type="scientific">Streptacidiphilus alkalitolerans</name>
    <dbReference type="NCBI Taxonomy" id="3342712"/>
    <lineage>
        <taxon>Bacteria</taxon>
        <taxon>Bacillati</taxon>
        <taxon>Actinomycetota</taxon>
        <taxon>Actinomycetes</taxon>
        <taxon>Kitasatosporales</taxon>
        <taxon>Streptomycetaceae</taxon>
        <taxon>Streptacidiphilus</taxon>
    </lineage>
</organism>
<dbReference type="InterPro" id="IPR027417">
    <property type="entry name" value="P-loop_NTPase"/>
</dbReference>
<sequence>MRLHSLTMTAFGPFAGTQSVDFDALASGGLFLLRGATGAGKSSVLDAVCYALYGAVPGQRPRTRLRSDHASAEVRTEVRLELTLGGRRLELTRSPEQTRAKKRGSGSTVEKAQTLLREWSAEPGGEPGWRPSSKSHQEVGAEVQQLLGMSREQFCQVVLLPQGEFARFLHASAPDRADLLGRLFDTARFGAVEAWLTERRQQTEKACQAVLGEVGARLERLRQAAGTDSPPPAAPEQDALGWAAQLRVRAREEQAVAECRQQGAEQRRALAEARAREVEVIADRQRRHRRAVQRAGDLDQRAEQQRAATVRLERAQRAEAVVPLLRLHREAAQAQARFAEQERRSRAALPAVHAAAGLDELVAAERQRREELGGLRTLLAAEQQHRGNERMRWQLEAEREDAETERAEAEQWLAVDWPDQRERTAAALDQAVQAAVRADQLDEQQREARRRGAAAEQAEALQARLADSRQRELRLREAAAAAHEDWLDLRERRLQGMAAELAEGLADGRACPVCGSGEHPAPARPGPGRVTVEQEQRAEQGYRQAALRTEQAAAELGQLEQEAAALAAVAGDGGAAELRALVQRLEAEHQQARRVAAQAIGAREQLDRLEHEQGLRTAAAGQAAELVAARTARLEALALEQGRLAEELERGRSGAASVADRVGQLTPLTERLGEAVAAVREAAAGAEALARAARELREAAEREGFGDAEQAARAALPPHETASLRAEVQRHRDELAQVGAELADPDLLAAVRLPPADPAADRAVLAGADAALRSAYAAVQGARERCAALDRLSAGLHAELRRLAPLAADHRRVSELAFLASGTSSSNSLRMSLETYVLAARLEQVAEAAGARLQVMSQGRYTLAHNDARSRGAGRSGLGLSVLDGWTGRSRDTSTLSGGESFFASLALALGLADVVTDEAGGMPLDTLFIDEGFGSLDEDTLEDVLDVLDRLRERDRAVGIVSHVGDLRGRIPVQLEVRKGRDGSTLHQHGTG</sequence>
<feature type="region of interest" description="Disordered" evidence="5">
    <location>
        <begin position="89"/>
        <end position="110"/>
    </location>
</feature>
<keyword evidence="8" id="KW-1185">Reference proteome</keyword>
<dbReference type="EMBL" id="JBHEZX010000001">
    <property type="protein sequence ID" value="MFC1407941.1"/>
    <property type="molecule type" value="Genomic_DNA"/>
</dbReference>
<feature type="coiled-coil region" evidence="4">
    <location>
        <begin position="438"/>
        <end position="478"/>
    </location>
</feature>
<dbReference type="Gene3D" id="3.40.50.300">
    <property type="entry name" value="P-loop containing nucleotide triphosphate hydrolases"/>
    <property type="match status" value="2"/>
</dbReference>
<evidence type="ECO:0000313" key="8">
    <source>
        <dbReference type="Proteomes" id="UP001592582"/>
    </source>
</evidence>
<dbReference type="PANTHER" id="PTHR32114">
    <property type="entry name" value="ABC TRANSPORTER ABCH.3"/>
    <property type="match status" value="1"/>
</dbReference>
<gene>
    <name evidence="7" type="ORF">ACEZDG_01455</name>
</gene>
<evidence type="ECO:0000259" key="6">
    <source>
        <dbReference type="Pfam" id="PF13476"/>
    </source>
</evidence>
<dbReference type="Pfam" id="PF13558">
    <property type="entry name" value="SbcC_Walker_B"/>
    <property type="match status" value="1"/>
</dbReference>
<feature type="compositionally biased region" description="Basic and acidic residues" evidence="5">
    <location>
        <begin position="89"/>
        <end position="99"/>
    </location>
</feature>
<feature type="domain" description="Rad50/SbcC-type AAA" evidence="6">
    <location>
        <begin position="5"/>
        <end position="185"/>
    </location>
</feature>
<dbReference type="PANTHER" id="PTHR32114:SF2">
    <property type="entry name" value="ABC TRANSPORTER ABCH.3"/>
    <property type="match status" value="1"/>
</dbReference>
<evidence type="ECO:0000313" key="7">
    <source>
        <dbReference type="EMBL" id="MFC1407941.1"/>
    </source>
</evidence>
<comment type="similarity">
    <text evidence="1">Belongs to the SMC family. SbcC subfamily.</text>
</comment>
<comment type="subunit">
    <text evidence="2">Heterodimer of SbcC and SbcD.</text>
</comment>
<dbReference type="RefSeq" id="WP_380501305.1">
    <property type="nucleotide sequence ID" value="NZ_JBHEZX010000001.1"/>
</dbReference>
<name>A0ABV6V2J6_9ACTN</name>
<evidence type="ECO:0000256" key="4">
    <source>
        <dbReference type="SAM" id="Coils"/>
    </source>
</evidence>
<dbReference type="Pfam" id="PF13476">
    <property type="entry name" value="AAA_23"/>
    <property type="match status" value="1"/>
</dbReference>
<feature type="region of interest" description="Disordered" evidence="5">
    <location>
        <begin position="116"/>
        <end position="135"/>
    </location>
</feature>
<feature type="coiled-coil region" evidence="4">
    <location>
        <begin position="542"/>
        <end position="612"/>
    </location>
</feature>
<comment type="caution">
    <text evidence="7">The sequence shown here is derived from an EMBL/GenBank/DDBJ whole genome shotgun (WGS) entry which is preliminary data.</text>
</comment>
<evidence type="ECO:0000256" key="2">
    <source>
        <dbReference type="ARBA" id="ARBA00011322"/>
    </source>
</evidence>
<reference evidence="7 8" key="1">
    <citation type="submission" date="2024-09" db="EMBL/GenBank/DDBJ databases">
        <authorList>
            <person name="Lee S.D."/>
        </authorList>
    </citation>
    <scope>NUCLEOTIDE SEQUENCE [LARGE SCALE GENOMIC DNA]</scope>
    <source>
        <strain evidence="7 8">N1-1</strain>
    </source>
</reference>
<accession>A0ABV6V2J6</accession>
<evidence type="ECO:0000256" key="3">
    <source>
        <dbReference type="ARBA" id="ARBA00013368"/>
    </source>
</evidence>
<dbReference type="SUPFAM" id="SSF52540">
    <property type="entry name" value="P-loop containing nucleoside triphosphate hydrolases"/>
    <property type="match status" value="1"/>
</dbReference>
<proteinExistence type="inferred from homology"/>
<dbReference type="Proteomes" id="UP001592582">
    <property type="component" value="Unassembled WGS sequence"/>
</dbReference>
<dbReference type="InterPro" id="IPR038729">
    <property type="entry name" value="Rad50/SbcC_AAA"/>
</dbReference>
<evidence type="ECO:0000256" key="1">
    <source>
        <dbReference type="ARBA" id="ARBA00006930"/>
    </source>
</evidence>
<keyword evidence="4" id="KW-0175">Coiled coil</keyword>